<proteinExistence type="predicted"/>
<evidence type="ECO:0000259" key="3">
    <source>
        <dbReference type="Pfam" id="PF00535"/>
    </source>
</evidence>
<evidence type="ECO:0000256" key="1">
    <source>
        <dbReference type="ARBA" id="ARBA00023157"/>
    </source>
</evidence>
<dbReference type="GO" id="GO:0004653">
    <property type="term" value="F:polypeptide N-acetylgalactosaminyltransferase activity"/>
    <property type="evidence" value="ECO:0007669"/>
    <property type="project" value="TreeGrafter"/>
</dbReference>
<dbReference type="OMA" id="MWSTECG"/>
<keyword evidence="5" id="KW-1185">Reference proteome</keyword>
<name>A0A9J6GG92_HAELO</name>
<accession>A0A9J6GG92</accession>
<dbReference type="AlphaFoldDB" id="A0A9J6GG92"/>
<comment type="caution">
    <text evidence="4">The sequence shown here is derived from an EMBL/GenBank/DDBJ whole genome shotgun (WGS) entry which is preliminary data.</text>
</comment>
<evidence type="ECO:0000256" key="2">
    <source>
        <dbReference type="ARBA" id="ARBA00023180"/>
    </source>
</evidence>
<dbReference type="InterPro" id="IPR029044">
    <property type="entry name" value="Nucleotide-diphossugar_trans"/>
</dbReference>
<dbReference type="Gene3D" id="3.90.550.10">
    <property type="entry name" value="Spore Coat Polysaccharide Biosynthesis Protein SpsA, Chain A"/>
    <property type="match status" value="1"/>
</dbReference>
<sequence>MWSTECGACASRAEQLKKPLEDYIAKHWTNVRVVRATRREGLIRARLLGAKQATGDVLIFLDSHTEANANWLPPLLDPIAKDYRTVFVGNFITSIPSRHIFILP</sequence>
<dbReference type="GO" id="GO:0006493">
    <property type="term" value="P:protein O-linked glycosylation"/>
    <property type="evidence" value="ECO:0007669"/>
    <property type="project" value="TreeGrafter"/>
</dbReference>
<reference evidence="4 5" key="1">
    <citation type="journal article" date="2020" name="Cell">
        <title>Large-Scale Comparative Analyses of Tick Genomes Elucidate Their Genetic Diversity and Vector Capacities.</title>
        <authorList>
            <consortium name="Tick Genome and Microbiome Consortium (TIGMIC)"/>
            <person name="Jia N."/>
            <person name="Wang J."/>
            <person name="Shi W."/>
            <person name="Du L."/>
            <person name="Sun Y."/>
            <person name="Zhan W."/>
            <person name="Jiang J.F."/>
            <person name="Wang Q."/>
            <person name="Zhang B."/>
            <person name="Ji P."/>
            <person name="Bell-Sakyi L."/>
            <person name="Cui X.M."/>
            <person name="Yuan T.T."/>
            <person name="Jiang B.G."/>
            <person name="Yang W.F."/>
            <person name="Lam T.T."/>
            <person name="Chang Q.C."/>
            <person name="Ding S.J."/>
            <person name="Wang X.J."/>
            <person name="Zhu J.G."/>
            <person name="Ruan X.D."/>
            <person name="Zhao L."/>
            <person name="Wei J.T."/>
            <person name="Ye R.Z."/>
            <person name="Que T.C."/>
            <person name="Du C.H."/>
            <person name="Zhou Y.H."/>
            <person name="Cheng J.X."/>
            <person name="Dai P.F."/>
            <person name="Guo W.B."/>
            <person name="Han X.H."/>
            <person name="Huang E.J."/>
            <person name="Li L.F."/>
            <person name="Wei W."/>
            <person name="Gao Y.C."/>
            <person name="Liu J.Z."/>
            <person name="Shao H.Z."/>
            <person name="Wang X."/>
            <person name="Wang C.C."/>
            <person name="Yang T.C."/>
            <person name="Huo Q.B."/>
            <person name="Li W."/>
            <person name="Chen H.Y."/>
            <person name="Chen S.E."/>
            <person name="Zhou L.G."/>
            <person name="Ni X.B."/>
            <person name="Tian J.H."/>
            <person name="Sheng Y."/>
            <person name="Liu T."/>
            <person name="Pan Y.S."/>
            <person name="Xia L.Y."/>
            <person name="Li J."/>
            <person name="Zhao F."/>
            <person name="Cao W.C."/>
        </authorList>
    </citation>
    <scope>NUCLEOTIDE SEQUENCE [LARGE SCALE GENOMIC DNA]</scope>
    <source>
        <strain evidence="4">HaeL-2018</strain>
    </source>
</reference>
<dbReference type="InterPro" id="IPR001173">
    <property type="entry name" value="Glyco_trans_2-like"/>
</dbReference>
<dbReference type="EMBL" id="JABSTR010000006">
    <property type="protein sequence ID" value="KAH9373801.1"/>
    <property type="molecule type" value="Genomic_DNA"/>
</dbReference>
<keyword evidence="2" id="KW-0325">Glycoprotein</keyword>
<dbReference type="Pfam" id="PF00535">
    <property type="entry name" value="Glycos_transf_2"/>
    <property type="match status" value="1"/>
</dbReference>
<gene>
    <name evidence="4" type="ORF">HPB48_007477</name>
</gene>
<organism evidence="4 5">
    <name type="scientific">Haemaphysalis longicornis</name>
    <name type="common">Bush tick</name>
    <dbReference type="NCBI Taxonomy" id="44386"/>
    <lineage>
        <taxon>Eukaryota</taxon>
        <taxon>Metazoa</taxon>
        <taxon>Ecdysozoa</taxon>
        <taxon>Arthropoda</taxon>
        <taxon>Chelicerata</taxon>
        <taxon>Arachnida</taxon>
        <taxon>Acari</taxon>
        <taxon>Parasitiformes</taxon>
        <taxon>Ixodida</taxon>
        <taxon>Ixodoidea</taxon>
        <taxon>Ixodidae</taxon>
        <taxon>Haemaphysalinae</taxon>
        <taxon>Haemaphysalis</taxon>
    </lineage>
</organism>
<dbReference type="Proteomes" id="UP000821853">
    <property type="component" value="Chromosome 4"/>
</dbReference>
<keyword evidence="1" id="KW-1015">Disulfide bond</keyword>
<dbReference type="PANTHER" id="PTHR11675">
    <property type="entry name" value="N-ACETYLGALACTOSAMINYLTRANSFERASE"/>
    <property type="match status" value="1"/>
</dbReference>
<dbReference type="SUPFAM" id="SSF53448">
    <property type="entry name" value="Nucleotide-diphospho-sugar transferases"/>
    <property type="match status" value="1"/>
</dbReference>
<dbReference type="VEuPathDB" id="VectorBase:HLOH_059328"/>
<dbReference type="PANTHER" id="PTHR11675:SF134">
    <property type="entry name" value="N-ACETYLGALACTOSAMINYLTRANSFERASE 4-RELATED"/>
    <property type="match status" value="1"/>
</dbReference>
<dbReference type="OrthoDB" id="5988548at2759"/>
<dbReference type="GO" id="GO:0005794">
    <property type="term" value="C:Golgi apparatus"/>
    <property type="evidence" value="ECO:0007669"/>
    <property type="project" value="TreeGrafter"/>
</dbReference>
<evidence type="ECO:0000313" key="5">
    <source>
        <dbReference type="Proteomes" id="UP000821853"/>
    </source>
</evidence>
<protein>
    <recommendedName>
        <fullName evidence="3">Glycosyltransferase 2-like domain-containing protein</fullName>
    </recommendedName>
</protein>
<feature type="domain" description="Glycosyltransferase 2-like" evidence="3">
    <location>
        <begin position="16"/>
        <end position="94"/>
    </location>
</feature>
<evidence type="ECO:0000313" key="4">
    <source>
        <dbReference type="EMBL" id="KAH9373801.1"/>
    </source>
</evidence>